<name>L5KY88_PTEAL</name>
<feature type="region of interest" description="Disordered" evidence="1">
    <location>
        <begin position="1"/>
        <end position="27"/>
    </location>
</feature>
<gene>
    <name evidence="2" type="ORF">PAL_GLEAN10002600</name>
</gene>
<dbReference type="EMBL" id="KB030496">
    <property type="protein sequence ID" value="ELK15951.1"/>
    <property type="molecule type" value="Genomic_DNA"/>
</dbReference>
<protein>
    <submittedName>
        <fullName evidence="2">Uncharacterized protein</fullName>
    </submittedName>
</protein>
<dbReference type="Proteomes" id="UP000010552">
    <property type="component" value="Unassembled WGS sequence"/>
</dbReference>
<evidence type="ECO:0000256" key="1">
    <source>
        <dbReference type="SAM" id="MobiDB-lite"/>
    </source>
</evidence>
<proteinExistence type="predicted"/>
<evidence type="ECO:0000313" key="3">
    <source>
        <dbReference type="Proteomes" id="UP000010552"/>
    </source>
</evidence>
<evidence type="ECO:0000313" key="2">
    <source>
        <dbReference type="EMBL" id="ELK15951.1"/>
    </source>
</evidence>
<reference evidence="3" key="1">
    <citation type="journal article" date="2013" name="Science">
        <title>Comparative analysis of bat genomes provides insight into the evolution of flight and immunity.</title>
        <authorList>
            <person name="Zhang G."/>
            <person name="Cowled C."/>
            <person name="Shi Z."/>
            <person name="Huang Z."/>
            <person name="Bishop-Lilly K.A."/>
            <person name="Fang X."/>
            <person name="Wynne J.W."/>
            <person name="Xiong Z."/>
            <person name="Baker M.L."/>
            <person name="Zhao W."/>
            <person name="Tachedjian M."/>
            <person name="Zhu Y."/>
            <person name="Zhou P."/>
            <person name="Jiang X."/>
            <person name="Ng J."/>
            <person name="Yang L."/>
            <person name="Wu L."/>
            <person name="Xiao J."/>
            <person name="Feng Y."/>
            <person name="Chen Y."/>
            <person name="Sun X."/>
            <person name="Zhang Y."/>
            <person name="Marsh G.A."/>
            <person name="Crameri G."/>
            <person name="Broder C.C."/>
            <person name="Frey K.G."/>
            <person name="Wang L.F."/>
            <person name="Wang J."/>
        </authorList>
    </citation>
    <scope>NUCLEOTIDE SEQUENCE [LARGE SCALE GENOMIC DNA]</scope>
</reference>
<sequence length="83" mass="9037">MAPALLRKRGSETDGQTQGRCDLGEVQSPARNRFRSRAHVTEEHGPLVGAVTVDLGLTPHPPPPAQAPGVRNSGFHLEKCYRR</sequence>
<dbReference type="AlphaFoldDB" id="L5KY88"/>
<dbReference type="InParanoid" id="L5KY88"/>
<keyword evidence="3" id="KW-1185">Reference proteome</keyword>
<accession>L5KY88</accession>
<organism evidence="2 3">
    <name type="scientific">Pteropus alecto</name>
    <name type="common">Black flying fox</name>
    <dbReference type="NCBI Taxonomy" id="9402"/>
    <lineage>
        <taxon>Eukaryota</taxon>
        <taxon>Metazoa</taxon>
        <taxon>Chordata</taxon>
        <taxon>Craniata</taxon>
        <taxon>Vertebrata</taxon>
        <taxon>Euteleostomi</taxon>
        <taxon>Mammalia</taxon>
        <taxon>Eutheria</taxon>
        <taxon>Laurasiatheria</taxon>
        <taxon>Chiroptera</taxon>
        <taxon>Yinpterochiroptera</taxon>
        <taxon>Pteropodoidea</taxon>
        <taxon>Pteropodidae</taxon>
        <taxon>Pteropodinae</taxon>
        <taxon>Pteropus</taxon>
    </lineage>
</organism>